<dbReference type="Pfam" id="PF10685">
    <property type="entry name" value="KGG"/>
    <property type="match status" value="2"/>
</dbReference>
<proteinExistence type="predicted"/>
<reference evidence="2" key="1">
    <citation type="submission" date="2022-11" db="EMBL/GenBank/DDBJ databases">
        <authorList>
            <person name="Petersen C."/>
        </authorList>
    </citation>
    <scope>NUCLEOTIDE SEQUENCE</scope>
    <source>
        <strain evidence="2">IBT 16849</strain>
    </source>
</reference>
<comment type="caution">
    <text evidence="2">The sequence shown here is derived from an EMBL/GenBank/DDBJ whole genome shotgun (WGS) entry which is preliminary data.</text>
</comment>
<feature type="compositionally biased region" description="Gly residues" evidence="1">
    <location>
        <begin position="68"/>
        <end position="78"/>
    </location>
</feature>
<evidence type="ECO:0000313" key="3">
    <source>
        <dbReference type="Proteomes" id="UP001150879"/>
    </source>
</evidence>
<name>A0A9W9JLT3_9EURO</name>
<dbReference type="InterPro" id="IPR019626">
    <property type="entry name" value="Stress-induced_KGG_rpt"/>
</dbReference>
<evidence type="ECO:0000313" key="2">
    <source>
        <dbReference type="EMBL" id="KAJ5199303.1"/>
    </source>
</evidence>
<dbReference type="Proteomes" id="UP001150879">
    <property type="component" value="Unassembled WGS sequence"/>
</dbReference>
<feature type="region of interest" description="Disordered" evidence="1">
    <location>
        <begin position="61"/>
        <end position="141"/>
    </location>
</feature>
<keyword evidence="3" id="KW-1185">Reference proteome</keyword>
<accession>A0A9W9JLT3</accession>
<evidence type="ECO:0000256" key="1">
    <source>
        <dbReference type="SAM" id="MobiDB-lite"/>
    </source>
</evidence>
<dbReference type="EMBL" id="JAPQKP010000003">
    <property type="protein sequence ID" value="KAJ5199303.1"/>
    <property type="molecule type" value="Genomic_DNA"/>
</dbReference>
<sequence length="141" mass="15106">MALIRGTGIVSRPLLKLLPSTQSVNVGLWHRCSVATVPPPNRPHHPNPGNFANRPHEELSEIGHKGGQRGGKATGVGGFHNMDPEKQRAIAAKGGRASTRKKGPGRKLPGNGETELEAEQRGRSHEPSVVPPGLEEWKTMA</sequence>
<dbReference type="AlphaFoldDB" id="A0A9W9JLT3"/>
<organism evidence="2 3">
    <name type="scientific">Penicillium cf. griseofulvum</name>
    <dbReference type="NCBI Taxonomy" id="2972120"/>
    <lineage>
        <taxon>Eukaryota</taxon>
        <taxon>Fungi</taxon>
        <taxon>Dikarya</taxon>
        <taxon>Ascomycota</taxon>
        <taxon>Pezizomycotina</taxon>
        <taxon>Eurotiomycetes</taxon>
        <taxon>Eurotiomycetidae</taxon>
        <taxon>Eurotiales</taxon>
        <taxon>Aspergillaceae</taxon>
        <taxon>Penicillium</taxon>
    </lineage>
</organism>
<protein>
    <recommendedName>
        <fullName evidence="4">Conidiation-specific protein Con-10</fullName>
    </recommendedName>
</protein>
<gene>
    <name evidence="2" type="ORF">N7472_004507</name>
</gene>
<evidence type="ECO:0008006" key="4">
    <source>
        <dbReference type="Google" id="ProtNLM"/>
    </source>
</evidence>
<reference evidence="2" key="2">
    <citation type="journal article" date="2023" name="IMA Fungus">
        <title>Comparative genomic study of the Penicillium genus elucidates a diverse pangenome and 15 lateral gene transfer events.</title>
        <authorList>
            <person name="Petersen C."/>
            <person name="Sorensen T."/>
            <person name="Nielsen M.R."/>
            <person name="Sondergaard T.E."/>
            <person name="Sorensen J.L."/>
            <person name="Fitzpatrick D.A."/>
            <person name="Frisvad J.C."/>
            <person name="Nielsen K.L."/>
        </authorList>
    </citation>
    <scope>NUCLEOTIDE SEQUENCE</scope>
    <source>
        <strain evidence="2">IBT 16849</strain>
    </source>
</reference>